<dbReference type="RefSeq" id="WP_343799300.1">
    <property type="nucleotide sequence ID" value="NZ_BAAAGF010000005.1"/>
</dbReference>
<keyword evidence="4" id="KW-1185">Reference proteome</keyword>
<reference evidence="4" key="1">
    <citation type="journal article" date="2019" name="Int. J. Syst. Evol. Microbiol.">
        <title>The Global Catalogue of Microorganisms (GCM) 10K type strain sequencing project: providing services to taxonomists for standard genome sequencing and annotation.</title>
        <authorList>
            <consortium name="The Broad Institute Genomics Platform"/>
            <consortium name="The Broad Institute Genome Sequencing Center for Infectious Disease"/>
            <person name="Wu L."/>
            <person name="Ma J."/>
        </authorList>
    </citation>
    <scope>NUCLEOTIDE SEQUENCE [LARGE SCALE GENOMIC DNA]</scope>
    <source>
        <strain evidence="4">JCM 15976</strain>
    </source>
</reference>
<proteinExistence type="predicted"/>
<dbReference type="Gene3D" id="3.60.10.10">
    <property type="entry name" value="Endonuclease/exonuclease/phosphatase"/>
    <property type="match status" value="1"/>
</dbReference>
<protein>
    <recommendedName>
        <fullName evidence="2">Endonuclease/exonuclease/phosphatase domain-containing protein</fullName>
    </recommendedName>
</protein>
<keyword evidence="1" id="KW-0472">Membrane</keyword>
<comment type="caution">
    <text evidence="3">The sequence shown here is derived from an EMBL/GenBank/DDBJ whole genome shotgun (WGS) entry which is preliminary data.</text>
</comment>
<evidence type="ECO:0000259" key="2">
    <source>
        <dbReference type="Pfam" id="PF03372"/>
    </source>
</evidence>
<keyword evidence="1" id="KW-1133">Transmembrane helix</keyword>
<dbReference type="EMBL" id="BAAAGF010000005">
    <property type="protein sequence ID" value="GAA0749007.1"/>
    <property type="molecule type" value="Genomic_DNA"/>
</dbReference>
<organism evidence="3 4">
    <name type="scientific">Gaetbulibacter jejuensis</name>
    <dbReference type="NCBI Taxonomy" id="584607"/>
    <lineage>
        <taxon>Bacteria</taxon>
        <taxon>Pseudomonadati</taxon>
        <taxon>Bacteroidota</taxon>
        <taxon>Flavobacteriia</taxon>
        <taxon>Flavobacteriales</taxon>
        <taxon>Flavobacteriaceae</taxon>
        <taxon>Gaetbulibacter</taxon>
    </lineage>
</organism>
<name>A0ABP3V5Z1_9FLAO</name>
<feature type="transmembrane region" description="Helical" evidence="1">
    <location>
        <begin position="37"/>
        <end position="56"/>
    </location>
</feature>
<feature type="transmembrane region" description="Helical" evidence="1">
    <location>
        <begin position="63"/>
        <end position="83"/>
    </location>
</feature>
<sequence length="299" mass="34936">MMKLIKKYRNLLLIVFVILLLIHFVLKDNFPLISTVFYSTPLITIIFYGIVLCFIFCRKRKLVLLLSALLTLLTFYFFNNYYFNNKASVKNTTSLVFWNVAKKKHFPIEIISNIIREHNPNILSFVEAVDVSNEDLNTLNKLHSEFEFKVLEGNMLIGIKGSIIETNYLSKSDNYRFNFIKALVKNKELSILMTDLYASPLKDKTEAFEQIALYNKTHSFDFILGDFNTPYESIHFKQLKNNFTSFHSKSNGFTATWPFGIPLLELDQIWISKKFNPIKLNKHYFQNSSDHALLVASYQ</sequence>
<dbReference type="Proteomes" id="UP001500736">
    <property type="component" value="Unassembled WGS sequence"/>
</dbReference>
<evidence type="ECO:0000313" key="3">
    <source>
        <dbReference type="EMBL" id="GAA0749007.1"/>
    </source>
</evidence>
<dbReference type="SUPFAM" id="SSF56219">
    <property type="entry name" value="DNase I-like"/>
    <property type="match status" value="1"/>
</dbReference>
<feature type="domain" description="Endonuclease/exonuclease/phosphatase" evidence="2">
    <location>
        <begin position="98"/>
        <end position="291"/>
    </location>
</feature>
<dbReference type="InterPro" id="IPR036691">
    <property type="entry name" value="Endo/exonu/phosph_ase_sf"/>
</dbReference>
<dbReference type="InterPro" id="IPR005135">
    <property type="entry name" value="Endo/exonuclease/phosphatase"/>
</dbReference>
<evidence type="ECO:0000313" key="4">
    <source>
        <dbReference type="Proteomes" id="UP001500736"/>
    </source>
</evidence>
<accession>A0ABP3V5Z1</accession>
<evidence type="ECO:0000256" key="1">
    <source>
        <dbReference type="SAM" id="Phobius"/>
    </source>
</evidence>
<keyword evidence="1" id="KW-0812">Transmembrane</keyword>
<dbReference type="Pfam" id="PF03372">
    <property type="entry name" value="Exo_endo_phos"/>
    <property type="match status" value="1"/>
</dbReference>
<gene>
    <name evidence="3" type="ORF">GCM10009431_28160</name>
</gene>